<sequence length="102" mass="11932">MEEEQEQIEANLREFVGILQQFPPMEMYYLIRQVITDKEFVDISKRWDIAKMLYKGTTQRQIATDLGVSLCKITRVSRELKRPHSAIRNAVEIQSTISATKE</sequence>
<dbReference type="GO" id="GO:0003700">
    <property type="term" value="F:DNA-binding transcription factor activity"/>
    <property type="evidence" value="ECO:0007669"/>
    <property type="project" value="InterPro"/>
</dbReference>
<dbReference type="Gene3D" id="1.10.1270.10">
    <property type="entry name" value="TrpR-like"/>
    <property type="match status" value="1"/>
</dbReference>
<dbReference type="Proteomes" id="UP000778951">
    <property type="component" value="Unassembled WGS sequence"/>
</dbReference>
<dbReference type="InterPro" id="IPR000831">
    <property type="entry name" value="Trp_repress"/>
</dbReference>
<evidence type="ECO:0000313" key="2">
    <source>
        <dbReference type="Proteomes" id="UP000778951"/>
    </source>
</evidence>
<comment type="caution">
    <text evidence="1">The sequence shown here is derived from an EMBL/GenBank/DDBJ whole genome shotgun (WGS) entry which is preliminary data.</text>
</comment>
<dbReference type="RefSeq" id="WP_167695678.1">
    <property type="nucleotide sequence ID" value="NZ_CP118181.1"/>
</dbReference>
<protein>
    <submittedName>
        <fullName evidence="1">Transcriptional regulator</fullName>
    </submittedName>
</protein>
<name>A0A968KVW7_9SPIO</name>
<keyword evidence="2" id="KW-1185">Reference proteome</keyword>
<proteinExistence type="predicted"/>
<dbReference type="Pfam" id="PF01371">
    <property type="entry name" value="Trp_repressor"/>
    <property type="match status" value="1"/>
</dbReference>
<dbReference type="AlphaFoldDB" id="A0A968KVW7"/>
<dbReference type="SUPFAM" id="SSF48295">
    <property type="entry name" value="TrpR-like"/>
    <property type="match status" value="1"/>
</dbReference>
<reference evidence="1" key="1">
    <citation type="submission" date="2020-03" db="EMBL/GenBank/DDBJ databases">
        <title>Spirochaetal bacteria isolated from arthropods constitute a novel genus Entomospira genus novum within the order Spirochaetales.</title>
        <authorList>
            <person name="Grana-Miraglia L."/>
            <person name="Sikutova S."/>
            <person name="Fingerle V."/>
            <person name="Sing A."/>
            <person name="Castillo-Ramirez S."/>
            <person name="Margos G."/>
            <person name="Rudolf I."/>
        </authorList>
    </citation>
    <scope>NUCLEOTIDE SEQUENCE</scope>
    <source>
        <strain evidence="1">BR149</strain>
    </source>
</reference>
<gene>
    <name evidence="1" type="ORF">HCT48_05110</name>
</gene>
<accession>A0A968KVW7</accession>
<dbReference type="GO" id="GO:0043565">
    <property type="term" value="F:sequence-specific DNA binding"/>
    <property type="evidence" value="ECO:0007669"/>
    <property type="project" value="InterPro"/>
</dbReference>
<dbReference type="InterPro" id="IPR038116">
    <property type="entry name" value="TrpR-like_sf"/>
</dbReference>
<dbReference type="EMBL" id="JAATLM010000001">
    <property type="protein sequence ID" value="NIZ69593.1"/>
    <property type="molecule type" value="Genomic_DNA"/>
</dbReference>
<dbReference type="InterPro" id="IPR010921">
    <property type="entry name" value="Trp_repressor/repl_initiator"/>
</dbReference>
<organism evidence="1 2">
    <name type="scientific">Entomospira culicis</name>
    <dbReference type="NCBI Taxonomy" id="2719989"/>
    <lineage>
        <taxon>Bacteria</taxon>
        <taxon>Pseudomonadati</taxon>
        <taxon>Spirochaetota</taxon>
        <taxon>Spirochaetia</taxon>
        <taxon>Spirochaetales</taxon>
        <taxon>Spirochaetaceae</taxon>
        <taxon>Entomospira</taxon>
    </lineage>
</organism>
<evidence type="ECO:0000313" key="1">
    <source>
        <dbReference type="EMBL" id="NIZ69593.1"/>
    </source>
</evidence>